<dbReference type="EC" id="3.4.21.-" evidence="8"/>
<dbReference type="RefSeq" id="WP_038264988.1">
    <property type="nucleotide sequence ID" value="NZ_FSRH01000002.1"/>
</dbReference>
<feature type="signal peptide" evidence="6">
    <location>
        <begin position="1"/>
        <end position="23"/>
    </location>
</feature>
<dbReference type="InterPro" id="IPR036852">
    <property type="entry name" value="Peptidase_S8/S53_dom_sf"/>
</dbReference>
<feature type="domain" description="Peptidase S8/S53" evidence="7">
    <location>
        <begin position="42"/>
        <end position="277"/>
    </location>
</feature>
<evidence type="ECO:0000313" key="9">
    <source>
        <dbReference type="Proteomes" id="UP000027946"/>
    </source>
</evidence>
<evidence type="ECO:0000256" key="6">
    <source>
        <dbReference type="SAM" id="SignalP"/>
    </source>
</evidence>
<dbReference type="GO" id="GO:0006508">
    <property type="term" value="P:proteolysis"/>
    <property type="evidence" value="ECO:0007669"/>
    <property type="project" value="UniProtKB-KW"/>
</dbReference>
<dbReference type="SUPFAM" id="SSF52743">
    <property type="entry name" value="Subtilisin-like"/>
    <property type="match status" value="1"/>
</dbReference>
<evidence type="ECO:0000256" key="1">
    <source>
        <dbReference type="ARBA" id="ARBA00011073"/>
    </source>
</evidence>
<sequence>MRKMIICCVVAVVMIFPSSITYAQWEYEKVECNGLEYETDTHIKIAVIDSGIVKNDITSEYIAGGYNFVDGNDDYTDILGHGTKVSSILMELSKMTGVNIDILALKAVNDQGESTKEFIVKAVEHAIAQDVDVINISIKSHTDYASLEAAVQKAADNDIVVVAAAGNDDSAIYCYPASYDCVISVGGIEPGGKKSWFSNYNDQIDVMAPADNITTMELDGSYGIHGGTSYAAPFVSFQAGILKKLRPYLSADEIMQVIRETSIDCGDIGRDNYYGYGVIDYMNAMQNCDKALIQYSNWEPMSIDDSDKNFSIELSKGVKSAGSIHITDEFYNELLLDIKINDKTIVVQPKYVYEADTIYSLTVEDTVSSDHETLDEGVRMKFRLNEDMPVEKSLFKSNVEYDDYMTEMPVID</sequence>
<evidence type="ECO:0000259" key="7">
    <source>
        <dbReference type="Pfam" id="PF00082"/>
    </source>
</evidence>
<dbReference type="InterPro" id="IPR050131">
    <property type="entry name" value="Peptidase_S8_subtilisin-like"/>
</dbReference>
<evidence type="ECO:0000256" key="4">
    <source>
        <dbReference type="ARBA" id="ARBA00022825"/>
    </source>
</evidence>
<feature type="active site" description="Charge relay system" evidence="5">
    <location>
        <position position="81"/>
    </location>
</feature>
<dbReference type="STRING" id="1121324.CLIT_11c01020"/>
<dbReference type="AlphaFoldDB" id="A0A069REA6"/>
<feature type="chain" id="PRO_5039185586" evidence="6">
    <location>
        <begin position="24"/>
        <end position="412"/>
    </location>
</feature>
<evidence type="ECO:0000313" key="8">
    <source>
        <dbReference type="EMBL" id="KDR95073.1"/>
    </source>
</evidence>
<keyword evidence="6" id="KW-0732">Signal</keyword>
<organism evidence="8 9">
    <name type="scientific">Peptoclostridium litorale DSM 5388</name>
    <dbReference type="NCBI Taxonomy" id="1121324"/>
    <lineage>
        <taxon>Bacteria</taxon>
        <taxon>Bacillati</taxon>
        <taxon>Bacillota</taxon>
        <taxon>Clostridia</taxon>
        <taxon>Peptostreptococcales</taxon>
        <taxon>Peptoclostridiaceae</taxon>
        <taxon>Peptoclostridium</taxon>
    </lineage>
</organism>
<accession>A0A069REA6</accession>
<dbReference type="eggNOG" id="COG1404">
    <property type="taxonomic scope" value="Bacteria"/>
</dbReference>
<comment type="caution">
    <text evidence="8">The sequence shown here is derived from an EMBL/GenBank/DDBJ whole genome shotgun (WGS) entry which is preliminary data.</text>
</comment>
<dbReference type="OrthoDB" id="2615814at2"/>
<evidence type="ECO:0000256" key="2">
    <source>
        <dbReference type="ARBA" id="ARBA00022670"/>
    </source>
</evidence>
<keyword evidence="2 5" id="KW-0645">Protease</keyword>
<proteinExistence type="inferred from homology"/>
<reference evidence="8 9" key="1">
    <citation type="submission" date="2014-03" db="EMBL/GenBank/DDBJ databases">
        <title>Genome sequence of Clostridium litorale W6, DSM 5388.</title>
        <authorList>
            <person name="Poehlein A."/>
            <person name="Jagirdar A."/>
            <person name="Khonsari B."/>
            <person name="Chibani C.M."/>
            <person name="Gutierrez Gutierrez D.A."/>
            <person name="Davydova E."/>
            <person name="Alghaithi H.S."/>
            <person name="Nair K.P."/>
            <person name="Dhamotharan K."/>
            <person name="Chandran L."/>
            <person name="G W."/>
            <person name="Daniel R."/>
        </authorList>
    </citation>
    <scope>NUCLEOTIDE SEQUENCE [LARGE SCALE GENOMIC DNA]</scope>
    <source>
        <strain evidence="8 9">W6</strain>
    </source>
</reference>
<dbReference type="PROSITE" id="PS51892">
    <property type="entry name" value="SUBTILASE"/>
    <property type="match status" value="1"/>
</dbReference>
<keyword evidence="9" id="KW-1185">Reference proteome</keyword>
<dbReference type="Proteomes" id="UP000027946">
    <property type="component" value="Unassembled WGS sequence"/>
</dbReference>
<name>A0A069REA6_PEPLI</name>
<dbReference type="PANTHER" id="PTHR43806:SF11">
    <property type="entry name" value="CEREVISIN-RELATED"/>
    <property type="match status" value="1"/>
</dbReference>
<dbReference type="GO" id="GO:0004252">
    <property type="term" value="F:serine-type endopeptidase activity"/>
    <property type="evidence" value="ECO:0007669"/>
    <property type="project" value="UniProtKB-UniRule"/>
</dbReference>
<dbReference type="PANTHER" id="PTHR43806">
    <property type="entry name" value="PEPTIDASE S8"/>
    <property type="match status" value="1"/>
</dbReference>
<protein>
    <submittedName>
        <fullName evidence="8">Minor extracellular protease Epr</fullName>
        <ecNumber evidence="8">3.4.21.-</ecNumber>
    </submittedName>
</protein>
<keyword evidence="4 5" id="KW-0720">Serine protease</keyword>
<evidence type="ECO:0000256" key="5">
    <source>
        <dbReference type="PROSITE-ProRule" id="PRU01240"/>
    </source>
</evidence>
<comment type="similarity">
    <text evidence="1 5">Belongs to the peptidase S8 family.</text>
</comment>
<keyword evidence="3 5" id="KW-0378">Hydrolase</keyword>
<dbReference type="EMBL" id="JJMM01000011">
    <property type="protein sequence ID" value="KDR95073.1"/>
    <property type="molecule type" value="Genomic_DNA"/>
</dbReference>
<feature type="active site" description="Charge relay system" evidence="5">
    <location>
        <position position="229"/>
    </location>
</feature>
<dbReference type="Pfam" id="PF00082">
    <property type="entry name" value="Peptidase_S8"/>
    <property type="match status" value="1"/>
</dbReference>
<evidence type="ECO:0000256" key="3">
    <source>
        <dbReference type="ARBA" id="ARBA00022801"/>
    </source>
</evidence>
<feature type="active site" description="Charge relay system" evidence="5">
    <location>
        <position position="49"/>
    </location>
</feature>
<dbReference type="Gene3D" id="3.40.50.200">
    <property type="entry name" value="Peptidase S8/S53 domain"/>
    <property type="match status" value="1"/>
</dbReference>
<gene>
    <name evidence="8" type="primary">epr</name>
    <name evidence="8" type="ORF">CLIT_11c01020</name>
</gene>
<dbReference type="InterPro" id="IPR000209">
    <property type="entry name" value="Peptidase_S8/S53_dom"/>
</dbReference>